<dbReference type="InterPro" id="IPR050360">
    <property type="entry name" value="MFS_Sugar_Transporters"/>
</dbReference>
<dbReference type="GO" id="GO:0005351">
    <property type="term" value="F:carbohydrate:proton symporter activity"/>
    <property type="evidence" value="ECO:0007669"/>
    <property type="project" value="TreeGrafter"/>
</dbReference>
<organism evidence="10 11">
    <name type="scientific">Stemphylium lycopersici</name>
    <name type="common">Tomato gray leaf spot disease fungus</name>
    <name type="synonym">Thyrospora lycopersici</name>
    <dbReference type="NCBI Taxonomy" id="183478"/>
    <lineage>
        <taxon>Eukaryota</taxon>
        <taxon>Fungi</taxon>
        <taxon>Dikarya</taxon>
        <taxon>Ascomycota</taxon>
        <taxon>Pezizomycotina</taxon>
        <taxon>Dothideomycetes</taxon>
        <taxon>Pleosporomycetidae</taxon>
        <taxon>Pleosporales</taxon>
        <taxon>Pleosporineae</taxon>
        <taxon>Pleosporaceae</taxon>
        <taxon>Stemphylium</taxon>
    </lineage>
</organism>
<dbReference type="PANTHER" id="PTHR48022:SF45">
    <property type="entry name" value="MAJOR FACILITATOR SUPERFAMILY (MFS) PROFILE DOMAIN-CONTAINING PROTEIN-RELATED"/>
    <property type="match status" value="1"/>
</dbReference>
<sequence length="524" mass="57054">MASTHSDAENRFSLHSICLIVAPAFWLYGYNQANLGGATGFESFAAHFPQLDTIHTEGAEKAHNVTIQATVVAIYTIGCLFGALSTISIANRLGRRYSLVLSAAIASIGLVLQASSFSLAQLIVGRIISGIGVGGVNAVVPVWLSECAVPKSRGKNVVVLGSFVASGIALAAWVNYGLSYHQESQLCWRLSLAMPLVFALPLVLTPLLLPESPRWLVQKGELAAARASYSVIRATQEDDASIHNAVEEIRLSLGHQNQVKSSFIKLLRNSSQRNMYRVGLAFTVNFAAQMTGANAVSYYGTTIFHESLGFGSHQSSLLAACVLTWKIFTAFLAYATVDRVGRRALLLTSAVGMSSCMVALAVCVSQLEHSKAAGDVAALFLFFFMAFFPLGFLGANFLYATEVSTQELRVHLSAIGVATHWLCNFIVAEITPICFAEIGYQTYIVYGVIGAALVPVIWFFFPETNGRTLEEIDYIFMHPSRWWKVTRFANSYQALQQDAETSQVKALQLKEARTNKREDVDASD</sequence>
<dbReference type="InterPro" id="IPR005828">
    <property type="entry name" value="MFS_sugar_transport-like"/>
</dbReference>
<protein>
    <submittedName>
        <fullName evidence="10">General substrate transporter</fullName>
    </submittedName>
</protein>
<evidence type="ECO:0000256" key="8">
    <source>
        <dbReference type="SAM" id="Phobius"/>
    </source>
</evidence>
<dbReference type="InterPro" id="IPR020846">
    <property type="entry name" value="MFS_dom"/>
</dbReference>
<keyword evidence="4 8" id="KW-0812">Transmembrane</keyword>
<feature type="transmembrane region" description="Helical" evidence="8">
    <location>
        <begin position="123"/>
        <end position="144"/>
    </location>
</feature>
<evidence type="ECO:0000259" key="9">
    <source>
        <dbReference type="PROSITE" id="PS50850"/>
    </source>
</evidence>
<feature type="transmembrane region" description="Helical" evidence="8">
    <location>
        <begin position="97"/>
        <end position="117"/>
    </location>
</feature>
<evidence type="ECO:0000313" key="10">
    <source>
        <dbReference type="EMBL" id="RAR08286.1"/>
    </source>
</evidence>
<keyword evidence="6 8" id="KW-0472">Membrane</keyword>
<name>A0A364N0X7_STELY</name>
<evidence type="ECO:0000313" key="11">
    <source>
        <dbReference type="Proteomes" id="UP000249619"/>
    </source>
</evidence>
<comment type="similarity">
    <text evidence="2 7">Belongs to the major facilitator superfamily. Sugar transporter (TC 2.A.1.1) family.</text>
</comment>
<keyword evidence="5 8" id="KW-1133">Transmembrane helix</keyword>
<feature type="transmembrane region" description="Helical" evidence="8">
    <location>
        <begin position="316"/>
        <end position="337"/>
    </location>
</feature>
<feature type="transmembrane region" description="Helical" evidence="8">
    <location>
        <begin position="443"/>
        <end position="461"/>
    </location>
</feature>
<keyword evidence="3 7" id="KW-0813">Transport</keyword>
<evidence type="ECO:0000256" key="5">
    <source>
        <dbReference type="ARBA" id="ARBA00022989"/>
    </source>
</evidence>
<dbReference type="SUPFAM" id="SSF103473">
    <property type="entry name" value="MFS general substrate transporter"/>
    <property type="match status" value="1"/>
</dbReference>
<dbReference type="EMBL" id="QGDH01000088">
    <property type="protein sequence ID" value="RAR08286.1"/>
    <property type="molecule type" value="Genomic_DNA"/>
</dbReference>
<feature type="transmembrane region" description="Helical" evidence="8">
    <location>
        <begin position="344"/>
        <end position="367"/>
    </location>
</feature>
<dbReference type="FunFam" id="1.20.1250.20:FF:000090">
    <property type="entry name" value="MFS sugar transporter, putative"/>
    <property type="match status" value="1"/>
</dbReference>
<dbReference type="AlphaFoldDB" id="A0A364N0X7"/>
<dbReference type="PRINTS" id="PR00171">
    <property type="entry name" value="SUGRTRNSPORT"/>
</dbReference>
<dbReference type="PROSITE" id="PS50850">
    <property type="entry name" value="MFS"/>
    <property type="match status" value="1"/>
</dbReference>
<dbReference type="Proteomes" id="UP000249619">
    <property type="component" value="Unassembled WGS sequence"/>
</dbReference>
<reference evidence="11" key="1">
    <citation type="submission" date="2018-05" db="EMBL/GenBank/DDBJ databases">
        <title>Draft genome sequence of Stemphylium lycopersici strain CIDEFI 213.</title>
        <authorList>
            <person name="Medina R."/>
            <person name="Franco M.E.E."/>
            <person name="Lucentini C.G."/>
            <person name="Saparrat M.C.N."/>
            <person name="Balatti P.A."/>
        </authorList>
    </citation>
    <scope>NUCLEOTIDE SEQUENCE [LARGE SCALE GENOMIC DNA]</scope>
    <source>
        <strain evidence="11">CIDEFI 213</strain>
    </source>
</reference>
<gene>
    <name evidence="10" type="ORF">DDE83_006046</name>
</gene>
<feature type="transmembrane region" description="Helical" evidence="8">
    <location>
        <begin position="379"/>
        <end position="400"/>
    </location>
</feature>
<dbReference type="NCBIfam" id="TIGR00879">
    <property type="entry name" value="SP"/>
    <property type="match status" value="1"/>
</dbReference>
<feature type="transmembrane region" description="Helical" evidence="8">
    <location>
        <begin position="188"/>
        <end position="209"/>
    </location>
</feature>
<evidence type="ECO:0000256" key="3">
    <source>
        <dbReference type="ARBA" id="ARBA00022448"/>
    </source>
</evidence>
<evidence type="ECO:0000256" key="6">
    <source>
        <dbReference type="ARBA" id="ARBA00023136"/>
    </source>
</evidence>
<feature type="transmembrane region" description="Helical" evidence="8">
    <location>
        <begin position="67"/>
        <end position="90"/>
    </location>
</feature>
<feature type="transmembrane region" description="Helical" evidence="8">
    <location>
        <begin position="156"/>
        <end position="176"/>
    </location>
</feature>
<dbReference type="Pfam" id="PF00083">
    <property type="entry name" value="Sugar_tr"/>
    <property type="match status" value="1"/>
</dbReference>
<dbReference type="PANTHER" id="PTHR48022">
    <property type="entry name" value="PLASTIDIC GLUCOSE TRANSPORTER 4"/>
    <property type="match status" value="1"/>
</dbReference>
<proteinExistence type="inferred from homology"/>
<evidence type="ECO:0000256" key="4">
    <source>
        <dbReference type="ARBA" id="ARBA00022692"/>
    </source>
</evidence>
<dbReference type="InterPro" id="IPR003663">
    <property type="entry name" value="Sugar/inositol_transpt"/>
</dbReference>
<evidence type="ECO:0000256" key="7">
    <source>
        <dbReference type="RuleBase" id="RU003346"/>
    </source>
</evidence>
<dbReference type="Gene3D" id="1.20.1250.20">
    <property type="entry name" value="MFS general substrate transporter like domains"/>
    <property type="match status" value="1"/>
</dbReference>
<accession>A0A364N0X7</accession>
<feature type="transmembrane region" description="Helical" evidence="8">
    <location>
        <begin position="275"/>
        <end position="296"/>
    </location>
</feature>
<feature type="transmembrane region" description="Helical" evidence="8">
    <location>
        <begin position="12"/>
        <end position="30"/>
    </location>
</feature>
<dbReference type="GO" id="GO:0016020">
    <property type="term" value="C:membrane"/>
    <property type="evidence" value="ECO:0007669"/>
    <property type="project" value="UniProtKB-SubCell"/>
</dbReference>
<dbReference type="InterPro" id="IPR036259">
    <property type="entry name" value="MFS_trans_sf"/>
</dbReference>
<feature type="transmembrane region" description="Helical" evidence="8">
    <location>
        <begin position="412"/>
        <end position="431"/>
    </location>
</feature>
<evidence type="ECO:0000256" key="1">
    <source>
        <dbReference type="ARBA" id="ARBA00004141"/>
    </source>
</evidence>
<feature type="domain" description="Major facilitator superfamily (MFS) profile" evidence="9">
    <location>
        <begin position="17"/>
        <end position="465"/>
    </location>
</feature>
<keyword evidence="11" id="KW-1185">Reference proteome</keyword>
<comment type="subcellular location">
    <subcellularLocation>
        <location evidence="1">Membrane</location>
        <topology evidence="1">Multi-pass membrane protein</topology>
    </subcellularLocation>
</comment>
<evidence type="ECO:0000256" key="2">
    <source>
        <dbReference type="ARBA" id="ARBA00010992"/>
    </source>
</evidence>
<comment type="caution">
    <text evidence="10">The sequence shown here is derived from an EMBL/GenBank/DDBJ whole genome shotgun (WGS) entry which is preliminary data.</text>
</comment>